<evidence type="ECO:0000256" key="1">
    <source>
        <dbReference type="ARBA" id="ARBA00022450"/>
    </source>
</evidence>
<organism evidence="4 5">
    <name type="scientific">Sphaerisporangium rufum</name>
    <dbReference type="NCBI Taxonomy" id="1381558"/>
    <lineage>
        <taxon>Bacteria</taxon>
        <taxon>Bacillati</taxon>
        <taxon>Actinomycetota</taxon>
        <taxon>Actinomycetes</taxon>
        <taxon>Streptosporangiales</taxon>
        <taxon>Streptosporangiaceae</taxon>
        <taxon>Sphaerisporangium</taxon>
    </lineage>
</organism>
<sequence>MTTEPGTRVPPEPVEPVVMRLLAEILYVEPETLSLDTGFADLGLDSILAVEYLAQLKRELGATETVESLLDLGTPRALAERLRHRTLAG</sequence>
<keyword evidence="1" id="KW-0596">Phosphopantetheine</keyword>
<evidence type="ECO:0000313" key="4">
    <source>
        <dbReference type="EMBL" id="GII80012.1"/>
    </source>
</evidence>
<dbReference type="EMBL" id="BOOU01000067">
    <property type="protein sequence ID" value="GII80012.1"/>
    <property type="molecule type" value="Genomic_DNA"/>
</dbReference>
<dbReference type="Pfam" id="PF00550">
    <property type="entry name" value="PP-binding"/>
    <property type="match status" value="1"/>
</dbReference>
<dbReference type="PANTHER" id="PTHR45527">
    <property type="entry name" value="NONRIBOSOMAL PEPTIDE SYNTHETASE"/>
    <property type="match status" value="1"/>
</dbReference>
<gene>
    <name evidence="4" type="ORF">Sru01_49940</name>
</gene>
<dbReference type="GO" id="GO:0043041">
    <property type="term" value="P:amino acid activation for nonribosomal peptide biosynthetic process"/>
    <property type="evidence" value="ECO:0007669"/>
    <property type="project" value="TreeGrafter"/>
</dbReference>
<dbReference type="PANTHER" id="PTHR45527:SF1">
    <property type="entry name" value="FATTY ACID SYNTHASE"/>
    <property type="match status" value="1"/>
</dbReference>
<comment type="caution">
    <text evidence="4">The sequence shown here is derived from an EMBL/GenBank/DDBJ whole genome shotgun (WGS) entry which is preliminary data.</text>
</comment>
<dbReference type="GO" id="GO:0005737">
    <property type="term" value="C:cytoplasm"/>
    <property type="evidence" value="ECO:0007669"/>
    <property type="project" value="TreeGrafter"/>
</dbReference>
<name>A0A919R5E2_9ACTN</name>
<dbReference type="InterPro" id="IPR036736">
    <property type="entry name" value="ACP-like_sf"/>
</dbReference>
<reference evidence="4" key="1">
    <citation type="submission" date="2021-01" db="EMBL/GenBank/DDBJ databases">
        <title>Whole genome shotgun sequence of Sphaerisporangium rufum NBRC 109079.</title>
        <authorList>
            <person name="Komaki H."/>
            <person name="Tamura T."/>
        </authorList>
    </citation>
    <scope>NUCLEOTIDE SEQUENCE</scope>
    <source>
        <strain evidence="4">NBRC 109079</strain>
    </source>
</reference>
<dbReference type="Proteomes" id="UP000655287">
    <property type="component" value="Unassembled WGS sequence"/>
</dbReference>
<dbReference type="AlphaFoldDB" id="A0A919R5E2"/>
<dbReference type="SUPFAM" id="SSF47336">
    <property type="entry name" value="ACP-like"/>
    <property type="match status" value="1"/>
</dbReference>
<feature type="domain" description="Carrier" evidence="3">
    <location>
        <begin position="12"/>
        <end position="86"/>
    </location>
</feature>
<proteinExistence type="predicted"/>
<dbReference type="InterPro" id="IPR009081">
    <property type="entry name" value="PP-bd_ACP"/>
</dbReference>
<evidence type="ECO:0000259" key="3">
    <source>
        <dbReference type="PROSITE" id="PS50075"/>
    </source>
</evidence>
<dbReference type="PROSITE" id="PS50075">
    <property type="entry name" value="CARRIER"/>
    <property type="match status" value="1"/>
</dbReference>
<accession>A0A919R5E2</accession>
<keyword evidence="5" id="KW-1185">Reference proteome</keyword>
<dbReference type="RefSeq" id="WP_203990267.1">
    <property type="nucleotide sequence ID" value="NZ_BOOU01000067.1"/>
</dbReference>
<evidence type="ECO:0000313" key="5">
    <source>
        <dbReference type="Proteomes" id="UP000655287"/>
    </source>
</evidence>
<keyword evidence="2" id="KW-0597">Phosphoprotein</keyword>
<dbReference type="SMART" id="SM01294">
    <property type="entry name" value="PKS_PP_betabranch"/>
    <property type="match status" value="1"/>
</dbReference>
<dbReference type="Gene3D" id="1.10.1200.10">
    <property type="entry name" value="ACP-like"/>
    <property type="match status" value="1"/>
</dbReference>
<dbReference type="GO" id="GO:0044550">
    <property type="term" value="P:secondary metabolite biosynthetic process"/>
    <property type="evidence" value="ECO:0007669"/>
    <property type="project" value="TreeGrafter"/>
</dbReference>
<dbReference type="GO" id="GO:0031177">
    <property type="term" value="F:phosphopantetheine binding"/>
    <property type="evidence" value="ECO:0007669"/>
    <property type="project" value="InterPro"/>
</dbReference>
<evidence type="ECO:0000256" key="2">
    <source>
        <dbReference type="ARBA" id="ARBA00022553"/>
    </source>
</evidence>
<dbReference type="InterPro" id="IPR020806">
    <property type="entry name" value="PKS_PP-bd"/>
</dbReference>
<dbReference type="SMART" id="SM00823">
    <property type="entry name" value="PKS_PP"/>
    <property type="match status" value="1"/>
</dbReference>
<protein>
    <recommendedName>
        <fullName evidence="3">Carrier domain-containing protein</fullName>
    </recommendedName>
</protein>